<dbReference type="InterPro" id="IPR029069">
    <property type="entry name" value="HotDog_dom_sf"/>
</dbReference>
<evidence type="ECO:0000313" key="5">
    <source>
        <dbReference type="EMBL" id="HIS77423.1"/>
    </source>
</evidence>
<comment type="caution">
    <text evidence="5">The sequence shown here is derived from an EMBL/GenBank/DDBJ whole genome shotgun (WGS) entry which is preliminary data.</text>
</comment>
<evidence type="ECO:0000313" key="6">
    <source>
        <dbReference type="Proteomes" id="UP000824002"/>
    </source>
</evidence>
<dbReference type="InterPro" id="IPR006683">
    <property type="entry name" value="Thioestr_dom"/>
</dbReference>
<dbReference type="Proteomes" id="UP000824002">
    <property type="component" value="Unassembled WGS sequence"/>
</dbReference>
<evidence type="ECO:0000256" key="1">
    <source>
        <dbReference type="ARBA" id="ARBA00010458"/>
    </source>
</evidence>
<dbReference type="SUPFAM" id="SSF54637">
    <property type="entry name" value="Thioesterase/thiol ester dehydrase-isomerase"/>
    <property type="match status" value="1"/>
</dbReference>
<dbReference type="Pfam" id="PF03061">
    <property type="entry name" value="4HBT"/>
    <property type="match status" value="1"/>
</dbReference>
<keyword evidence="2 3" id="KW-0378">Hydrolase</keyword>
<dbReference type="EMBL" id="DVJP01000076">
    <property type="protein sequence ID" value="HIS77423.1"/>
    <property type="molecule type" value="Genomic_DNA"/>
</dbReference>
<dbReference type="InterPro" id="IPR033120">
    <property type="entry name" value="HOTDOG_ACOT"/>
</dbReference>
<evidence type="ECO:0000256" key="3">
    <source>
        <dbReference type="PROSITE-ProRule" id="PRU01106"/>
    </source>
</evidence>
<protein>
    <submittedName>
        <fullName evidence="5">Acyl-CoA thioesterase</fullName>
    </submittedName>
</protein>
<reference evidence="5" key="1">
    <citation type="submission" date="2020-10" db="EMBL/GenBank/DDBJ databases">
        <authorList>
            <person name="Gilroy R."/>
        </authorList>
    </citation>
    <scope>NUCLEOTIDE SEQUENCE</scope>
    <source>
        <strain evidence="5">CHK199-13235</strain>
    </source>
</reference>
<dbReference type="GO" id="GO:0005737">
    <property type="term" value="C:cytoplasm"/>
    <property type="evidence" value="ECO:0007669"/>
    <property type="project" value="TreeGrafter"/>
</dbReference>
<proteinExistence type="inferred from homology"/>
<accession>A0A9D1K1T6</accession>
<dbReference type="AlphaFoldDB" id="A0A9D1K1T6"/>
<dbReference type="PANTHER" id="PTHR11049">
    <property type="entry name" value="ACYL COENZYME A THIOESTER HYDROLASE"/>
    <property type="match status" value="1"/>
</dbReference>
<dbReference type="PROSITE" id="PS51770">
    <property type="entry name" value="HOTDOG_ACOT"/>
    <property type="match status" value="1"/>
</dbReference>
<dbReference type="Gene3D" id="3.10.129.10">
    <property type="entry name" value="Hotdog Thioesterase"/>
    <property type="match status" value="1"/>
</dbReference>
<name>A0A9D1K1T6_9FIRM</name>
<evidence type="ECO:0000259" key="4">
    <source>
        <dbReference type="PROSITE" id="PS51770"/>
    </source>
</evidence>
<evidence type="ECO:0000256" key="2">
    <source>
        <dbReference type="ARBA" id="ARBA00022801"/>
    </source>
</evidence>
<dbReference type="GO" id="GO:0006637">
    <property type="term" value="P:acyl-CoA metabolic process"/>
    <property type="evidence" value="ECO:0007669"/>
    <property type="project" value="TreeGrafter"/>
</dbReference>
<reference evidence="5" key="2">
    <citation type="journal article" date="2021" name="PeerJ">
        <title>Extensive microbial diversity within the chicken gut microbiome revealed by metagenomics and culture.</title>
        <authorList>
            <person name="Gilroy R."/>
            <person name="Ravi A."/>
            <person name="Getino M."/>
            <person name="Pursley I."/>
            <person name="Horton D.L."/>
            <person name="Alikhan N.F."/>
            <person name="Baker D."/>
            <person name="Gharbi K."/>
            <person name="Hall N."/>
            <person name="Watson M."/>
            <person name="Adriaenssens E.M."/>
            <person name="Foster-Nyarko E."/>
            <person name="Jarju S."/>
            <person name="Secka A."/>
            <person name="Antonio M."/>
            <person name="Oren A."/>
            <person name="Chaudhuri R.R."/>
            <person name="La Ragione R."/>
            <person name="Hildebrand F."/>
            <person name="Pallen M.J."/>
        </authorList>
    </citation>
    <scope>NUCLEOTIDE SEQUENCE</scope>
    <source>
        <strain evidence="5">CHK199-13235</strain>
    </source>
</reference>
<sequence length="161" mass="18492">MNEASRPAKTVAESKTEQCHLLMPRDANSYNRLFGGQLMEWIDLVAGIVARRHCECNITTASIDNLQFKAPAHVGDLVVLMGQVTYTGNTSMEVRVQTFVEDLHGMRKLINRAYLVMVALDDEEKPIQVPRIIPETMEEQYEYECAVKRNAFRKQRRKESF</sequence>
<organism evidence="5 6">
    <name type="scientific">Candidatus Merdivicinus excrementipullorum</name>
    <dbReference type="NCBI Taxonomy" id="2840867"/>
    <lineage>
        <taxon>Bacteria</taxon>
        <taxon>Bacillati</taxon>
        <taxon>Bacillota</taxon>
        <taxon>Clostridia</taxon>
        <taxon>Eubacteriales</taxon>
        <taxon>Oscillospiraceae</taxon>
        <taxon>Oscillospiraceae incertae sedis</taxon>
        <taxon>Candidatus Merdivicinus</taxon>
    </lineage>
</organism>
<gene>
    <name evidence="5" type="ORF">IAB51_11555</name>
</gene>
<feature type="domain" description="HotDog ACOT-type" evidence="4">
    <location>
        <begin position="12"/>
        <end position="123"/>
    </location>
</feature>
<dbReference type="InterPro" id="IPR040170">
    <property type="entry name" value="Cytosol_ACT"/>
</dbReference>
<dbReference type="CDD" id="cd03442">
    <property type="entry name" value="BFIT_BACH"/>
    <property type="match status" value="1"/>
</dbReference>
<comment type="similarity">
    <text evidence="1">Belongs to the acyl coenzyme A hydrolase family.</text>
</comment>
<dbReference type="GO" id="GO:0052816">
    <property type="term" value="F:long-chain fatty acyl-CoA hydrolase activity"/>
    <property type="evidence" value="ECO:0007669"/>
    <property type="project" value="TreeGrafter"/>
</dbReference>